<comment type="caution">
    <text evidence="1">The sequence shown here is derived from an EMBL/GenBank/DDBJ whole genome shotgun (WGS) entry which is preliminary data.</text>
</comment>
<protein>
    <submittedName>
        <fullName evidence="1">Uncharacterized protein</fullName>
    </submittedName>
</protein>
<name>A0ACC1AZK3_9ROSI</name>
<proteinExistence type="predicted"/>
<sequence length="323" mass="36880">MSSTIEDIDIEEDMPNIVGEAISNVHVNPKQSDMWQHFEKTVNEATNKTERTKNPLLLQALSRYISAEFHSSKERQVERTINILWFCFLFNLALIIQHRCQVINTLEGFNVFVVCIMLSTAGGYCVWLIRNQPELAVLRRCYFMLSSVSMALALSILGYALLLESFRDLVSMPFTRAQCLLGEFVYMQVFMITSFIVLLVWFLDSEKICVVEEKVHLRFVEVEQILHWERHIGQIVVLGGAFSVNGNVNPIAEATIISLPAYLPCELGLLVGASQGDSQYYTTNRREVTEWSDKPTVKCSSHCQTTHRSAYGLVERFRPRAIL</sequence>
<evidence type="ECO:0000313" key="2">
    <source>
        <dbReference type="Proteomes" id="UP001164250"/>
    </source>
</evidence>
<organism evidence="1 2">
    <name type="scientific">Pistacia atlantica</name>
    <dbReference type="NCBI Taxonomy" id="434234"/>
    <lineage>
        <taxon>Eukaryota</taxon>
        <taxon>Viridiplantae</taxon>
        <taxon>Streptophyta</taxon>
        <taxon>Embryophyta</taxon>
        <taxon>Tracheophyta</taxon>
        <taxon>Spermatophyta</taxon>
        <taxon>Magnoliopsida</taxon>
        <taxon>eudicotyledons</taxon>
        <taxon>Gunneridae</taxon>
        <taxon>Pentapetalae</taxon>
        <taxon>rosids</taxon>
        <taxon>malvids</taxon>
        <taxon>Sapindales</taxon>
        <taxon>Anacardiaceae</taxon>
        <taxon>Pistacia</taxon>
    </lineage>
</organism>
<dbReference type="Proteomes" id="UP001164250">
    <property type="component" value="Chromosome 7"/>
</dbReference>
<accession>A0ACC1AZK3</accession>
<gene>
    <name evidence="1" type="ORF">Patl1_27039</name>
</gene>
<evidence type="ECO:0000313" key="1">
    <source>
        <dbReference type="EMBL" id="KAJ0092082.1"/>
    </source>
</evidence>
<dbReference type="EMBL" id="CM047903">
    <property type="protein sequence ID" value="KAJ0092082.1"/>
    <property type="molecule type" value="Genomic_DNA"/>
</dbReference>
<reference evidence="2" key="1">
    <citation type="journal article" date="2023" name="G3 (Bethesda)">
        <title>Genome assembly and association tests identify interacting loci associated with vigor, precocity, and sex in interspecific pistachio rootstocks.</title>
        <authorList>
            <person name="Palmer W."/>
            <person name="Jacygrad E."/>
            <person name="Sagayaradj S."/>
            <person name="Cavanaugh K."/>
            <person name="Han R."/>
            <person name="Bertier L."/>
            <person name="Beede B."/>
            <person name="Kafkas S."/>
            <person name="Golino D."/>
            <person name="Preece J."/>
            <person name="Michelmore R."/>
        </authorList>
    </citation>
    <scope>NUCLEOTIDE SEQUENCE [LARGE SCALE GENOMIC DNA]</scope>
</reference>
<keyword evidence="2" id="KW-1185">Reference proteome</keyword>